<dbReference type="Gene3D" id="3.40.50.10860">
    <property type="entry name" value="Leucine Dehydrogenase, chain A, domain 1"/>
    <property type="match status" value="1"/>
</dbReference>
<evidence type="ECO:0000313" key="10">
    <source>
        <dbReference type="Proteomes" id="UP000179014"/>
    </source>
</evidence>
<keyword evidence="5" id="KW-0547">Nucleotide-binding</keyword>
<dbReference type="InterPro" id="IPR033922">
    <property type="entry name" value="NAD_bind_Glu_DH"/>
</dbReference>
<evidence type="ECO:0000256" key="3">
    <source>
        <dbReference type="PIRNR" id="PIRNR000185"/>
    </source>
</evidence>
<evidence type="ECO:0000256" key="7">
    <source>
        <dbReference type="RuleBase" id="RU004417"/>
    </source>
</evidence>
<feature type="binding site" evidence="5">
    <location>
        <position position="11"/>
    </location>
    <ligand>
        <name>substrate</name>
    </ligand>
</feature>
<dbReference type="Pfam" id="PF00208">
    <property type="entry name" value="ELFV_dehydrog"/>
    <property type="match status" value="1"/>
</dbReference>
<reference evidence="9 10" key="1">
    <citation type="journal article" date="2016" name="Nat. Commun.">
        <title>Thousands of microbial genomes shed light on interconnected biogeochemical processes in an aquifer system.</title>
        <authorList>
            <person name="Anantharaman K."/>
            <person name="Brown C.T."/>
            <person name="Hug L.A."/>
            <person name="Sharon I."/>
            <person name="Castelle C.J."/>
            <person name="Probst A.J."/>
            <person name="Thomas B.C."/>
            <person name="Singh A."/>
            <person name="Wilkins M.J."/>
            <person name="Karaoz U."/>
            <person name="Brodie E.L."/>
            <person name="Williams K.H."/>
            <person name="Hubbard S.S."/>
            <person name="Banfield J.F."/>
        </authorList>
    </citation>
    <scope>NUCLEOTIDE SEQUENCE [LARGE SCALE GENOMIC DNA]</scope>
</reference>
<feature type="active site" description="Proton donor" evidence="4">
    <location>
        <position position="47"/>
    </location>
</feature>
<dbReference type="PANTHER" id="PTHR11606">
    <property type="entry name" value="GLUTAMATE DEHYDROGENASE"/>
    <property type="match status" value="1"/>
</dbReference>
<evidence type="ECO:0000256" key="1">
    <source>
        <dbReference type="ARBA" id="ARBA00006382"/>
    </source>
</evidence>
<dbReference type="InterPro" id="IPR014362">
    <property type="entry name" value="Glu_DH"/>
</dbReference>
<gene>
    <name evidence="9" type="ORF">A2118_03700</name>
</gene>
<evidence type="ECO:0000313" key="9">
    <source>
        <dbReference type="EMBL" id="OGG41149.1"/>
    </source>
</evidence>
<evidence type="ECO:0000259" key="8">
    <source>
        <dbReference type="SMART" id="SM00839"/>
    </source>
</evidence>
<dbReference type="Pfam" id="PF02812">
    <property type="entry name" value="ELFV_dehydrog_N"/>
    <property type="match status" value="1"/>
</dbReference>
<protein>
    <recommendedName>
        <fullName evidence="3">Glutamate dehydrogenase</fullName>
    </recommendedName>
</protein>
<accession>A0A1F6BW50</accession>
<dbReference type="PANTHER" id="PTHR11606:SF13">
    <property type="entry name" value="GLUTAMATE DEHYDROGENASE 1, MITOCHONDRIAL"/>
    <property type="match status" value="1"/>
</dbReference>
<feature type="binding site" evidence="5">
    <location>
        <position position="292"/>
    </location>
    <ligand>
        <name>substrate</name>
    </ligand>
</feature>
<dbReference type="AlphaFoldDB" id="A0A1F6BW50"/>
<comment type="caution">
    <text evidence="9">The sequence shown here is derived from an EMBL/GenBank/DDBJ whole genome shotgun (WGS) entry which is preliminary data.</text>
</comment>
<evidence type="ECO:0000256" key="4">
    <source>
        <dbReference type="PIRSR" id="PIRSR000185-1"/>
    </source>
</evidence>
<dbReference type="InterPro" id="IPR036291">
    <property type="entry name" value="NAD(P)-bd_dom_sf"/>
</dbReference>
<dbReference type="GO" id="GO:0000166">
    <property type="term" value="F:nucleotide binding"/>
    <property type="evidence" value="ECO:0007669"/>
    <property type="project" value="UniProtKB-KW"/>
</dbReference>
<evidence type="ECO:0000256" key="6">
    <source>
        <dbReference type="PIRSR" id="PIRSR000185-3"/>
    </source>
</evidence>
<dbReference type="STRING" id="1798474.A2118_03700"/>
<dbReference type="SMART" id="SM00839">
    <property type="entry name" value="ELFV_dehydrog"/>
    <property type="match status" value="1"/>
</dbReference>
<feature type="site" description="Important for catalysis" evidence="6">
    <location>
        <position position="87"/>
    </location>
</feature>
<keyword evidence="2 3" id="KW-0560">Oxidoreductase</keyword>
<feature type="domain" description="Glutamate/phenylalanine/leucine/valine/L-tryptophan dehydrogenase C-terminal" evidence="8">
    <location>
        <begin position="124"/>
        <end position="356"/>
    </location>
</feature>
<dbReference type="PRINTS" id="PR00082">
    <property type="entry name" value="GLFDHDRGNASE"/>
</dbReference>
<dbReference type="SUPFAM" id="SSF51735">
    <property type="entry name" value="NAD(P)-binding Rossmann-fold domains"/>
    <property type="match status" value="1"/>
</dbReference>
<dbReference type="PIRSF" id="PIRSF000185">
    <property type="entry name" value="Glu_DH"/>
    <property type="match status" value="1"/>
</dbReference>
<dbReference type="InterPro" id="IPR006095">
    <property type="entry name" value="Glu/Leu/Phe/Val/Trp_DH"/>
</dbReference>
<evidence type="ECO:0000256" key="5">
    <source>
        <dbReference type="PIRSR" id="PIRSR000185-2"/>
    </source>
</evidence>
<dbReference type="Gene3D" id="3.40.50.720">
    <property type="entry name" value="NAD(P)-binding Rossmann-like Domain"/>
    <property type="match status" value="1"/>
</dbReference>
<keyword evidence="5" id="KW-0520">NAD</keyword>
<feature type="binding site" evidence="5">
    <location>
        <position position="131"/>
    </location>
    <ligand>
        <name>NAD(+)</name>
        <dbReference type="ChEBI" id="CHEBI:57540"/>
    </ligand>
</feature>
<organism evidence="9 10">
    <name type="scientific">Candidatus Kaiserbacteria bacterium GWA2_50_9</name>
    <dbReference type="NCBI Taxonomy" id="1798474"/>
    <lineage>
        <taxon>Bacteria</taxon>
        <taxon>Candidatus Kaiseribacteriota</taxon>
    </lineage>
</organism>
<proteinExistence type="inferred from homology"/>
<dbReference type="InterPro" id="IPR046346">
    <property type="entry name" value="Aminoacid_DH-like_N_sf"/>
</dbReference>
<name>A0A1F6BW50_9BACT</name>
<feature type="binding site" evidence="5">
    <location>
        <position position="35"/>
    </location>
    <ligand>
        <name>substrate</name>
    </ligand>
</feature>
<dbReference type="InterPro" id="IPR006096">
    <property type="entry name" value="Glu/Leu/Phe/Val/Trp_DH_C"/>
</dbReference>
<dbReference type="CDD" id="cd01076">
    <property type="entry name" value="NAD_bind_1_Glu_DH"/>
    <property type="match status" value="1"/>
</dbReference>
<dbReference type="GO" id="GO:0006538">
    <property type="term" value="P:L-glutamate catabolic process"/>
    <property type="evidence" value="ECO:0007669"/>
    <property type="project" value="TreeGrafter"/>
</dbReference>
<comment type="similarity">
    <text evidence="1 3 7">Belongs to the Glu/Leu/Phe/Val dehydrogenases family.</text>
</comment>
<feature type="binding site" evidence="5">
    <location>
        <position position="162"/>
    </location>
    <ligand>
        <name>NAD(+)</name>
        <dbReference type="ChEBI" id="CHEBI:57540"/>
    </ligand>
</feature>
<evidence type="ECO:0000256" key="2">
    <source>
        <dbReference type="ARBA" id="ARBA00023002"/>
    </source>
</evidence>
<dbReference type="SUPFAM" id="SSF53223">
    <property type="entry name" value="Aminoacid dehydrogenase-like, N-terminal domain"/>
    <property type="match status" value="1"/>
</dbReference>
<dbReference type="GO" id="GO:0004352">
    <property type="term" value="F:glutamate dehydrogenase (NAD+) activity"/>
    <property type="evidence" value="ECO:0007669"/>
    <property type="project" value="TreeGrafter"/>
</dbReference>
<dbReference type="InterPro" id="IPR006097">
    <property type="entry name" value="Glu/Leu/Phe/Val/Trp_DH_dimer"/>
</dbReference>
<sequence length="358" mass="37194">MQFNNACGPYKGGIRFHPNADEDEVSALAAMMAVKCAVVGIPFGGAKGGVAVDSKKLSRKEIFELSRAYVRAFAEHLGPDTDIPAPDVYTTPEIMAVMLDEYERITGKSLPAMITGKPLAIGGSAGRDTATADGAIAVLVALLEDRSLDASKLSVAVQGVGNAGAQAARLLQAKGAKIIALADSKGTLMKEDGLDVAAVLTTKELSGSVLDAVYNGAHAAAASAVITAAADILVPAALEEQITGANADTVKAGVILEIANGPVTPEADEHLAARAVTVIPDVLANAGGVTVSYFEWIQNRTGERWNRATVEAKLKETMGSAYREVADFATDRGVTFRQAAYALALTRIIDAMKARGRV</sequence>
<dbReference type="Proteomes" id="UP000179014">
    <property type="component" value="Unassembled WGS sequence"/>
</dbReference>
<dbReference type="EMBL" id="MFKN01000010">
    <property type="protein sequence ID" value="OGG41149.1"/>
    <property type="molecule type" value="Genomic_DNA"/>
</dbReference>